<sequence length="196" mass="22731">MKKAKLICGVGINDADYPVTSRADGKYWKCPFYSVWKSMIERGYSAYTKDRQPTYKDKYVCNEWLVFSNFKAWMETQDWEGKQLDKDLLVPGNKVYSPKTCVFVSPLVNTFLTESTASRGEWPIGVWLHTQCGKFQAKCRNPFTKKSEHLGLFENPHDANKAWLARKLELAFRLAEMQTDAKIARLLIKRYSEYGS</sequence>
<evidence type="ECO:0000313" key="2">
    <source>
        <dbReference type="Proteomes" id="UP000230876"/>
    </source>
</evidence>
<accession>A0A142IDY2</accession>
<dbReference type="GO" id="GO:0003677">
    <property type="term" value="F:DNA binding"/>
    <property type="evidence" value="ECO:0007669"/>
    <property type="project" value="InterPro"/>
</dbReference>
<name>A0A142IDY2_9CAUD</name>
<reference evidence="1 2" key="1">
    <citation type="journal article" date="2016" name="Front. Microbiol.">
        <title>Characterization of Novel Bacteriophages for Biocontrol of Bacterial Blight in Leek Caused by Pseudomonas syringae pv. porri.</title>
        <authorList>
            <person name="Rombouts S."/>
            <person name="Lavigne R."/>
        </authorList>
    </citation>
    <scope>NUCLEOTIDE SEQUENCE [LARGE SCALE GENOMIC DNA]</scope>
</reference>
<dbReference type="InterPro" id="IPR016177">
    <property type="entry name" value="DNA-bd_dom_sf"/>
</dbReference>
<proteinExistence type="predicted"/>
<gene>
    <name evidence="1" type="ORF">vB_PsyM_KIL2_0026</name>
</gene>
<dbReference type="EMBL" id="KU130127">
    <property type="protein sequence ID" value="AMR57437.1"/>
    <property type="molecule type" value="Genomic_DNA"/>
</dbReference>
<evidence type="ECO:0000313" key="1">
    <source>
        <dbReference type="EMBL" id="AMR57437.1"/>
    </source>
</evidence>
<dbReference type="Proteomes" id="UP000230876">
    <property type="component" value="Segment"/>
</dbReference>
<protein>
    <submittedName>
        <fullName evidence="1">Putative DNA binding protein</fullName>
    </submittedName>
</protein>
<organism evidence="1 2">
    <name type="scientific">Pseudomonas phage vB_PsyM_KIL2</name>
    <dbReference type="NCBI Taxonomy" id="1777066"/>
    <lineage>
        <taxon>Viruses</taxon>
        <taxon>Duplodnaviria</taxon>
        <taxon>Heunggongvirae</taxon>
        <taxon>Uroviricota</taxon>
        <taxon>Caudoviricetes</taxon>
        <taxon>Vandenendeviridae</taxon>
        <taxon>Gorskivirinae</taxon>
        <taxon>Flaumdravirus</taxon>
        <taxon>Flaumdravirus KIL4</taxon>
    </lineage>
</organism>
<dbReference type="SUPFAM" id="SSF54171">
    <property type="entry name" value="DNA-binding domain"/>
    <property type="match status" value="1"/>
</dbReference>